<feature type="transmembrane region" description="Helical" evidence="1">
    <location>
        <begin position="26"/>
        <end position="53"/>
    </location>
</feature>
<feature type="transmembrane region" description="Helical" evidence="1">
    <location>
        <begin position="93"/>
        <end position="112"/>
    </location>
</feature>
<dbReference type="EMBL" id="VXJS01000007">
    <property type="protein sequence ID" value="KAA8675529.1"/>
    <property type="molecule type" value="Genomic_DNA"/>
</dbReference>
<keyword evidence="1" id="KW-0812">Transmembrane</keyword>
<evidence type="ECO:0000256" key="1">
    <source>
        <dbReference type="SAM" id="Phobius"/>
    </source>
</evidence>
<reference evidence="2 3" key="1">
    <citation type="submission" date="2019-09" db="EMBL/GenBank/DDBJ databases">
        <title>Draft genome sequence of various Type strains from the CCUG.</title>
        <authorList>
            <person name="Pineiro-Iglesias B."/>
            <person name="Tunovic T."/>
            <person name="Unosson C."/>
            <person name="Inganas E."/>
            <person name="Ohlen M."/>
            <person name="Cardew S."/>
            <person name="Jensie-Markopoulos S."/>
            <person name="Salva-Serra F."/>
            <person name="Jaen-Luchoro D."/>
            <person name="Karlsson R."/>
            <person name="Svensson-Stadler L."/>
            <person name="Chun J."/>
            <person name="Moore E."/>
        </authorList>
    </citation>
    <scope>NUCLEOTIDE SEQUENCE [LARGE SCALE GENOMIC DNA]</scope>
    <source>
        <strain evidence="2 3">CCUG 56969T</strain>
    </source>
</reference>
<sequence>MLKPTFTLLTDYVMNVITVVIQTLKYIIPTLCILLSCYFGDYVFIVAMGVSLVQAKAIRNIAYEKIVLDDPTHMNLSMFHSEYWHRFCKTAKLMTKFSVFYLLLFALDSFNWNDTFINKNYSENLALENLWPCLLSGWNYALVLLVAFMTWVIMTPIKLVFGSTEILMLEWYPITNRWKHASDINLHLADPYKPIKGKKDQLIREMTMFTSALNGSGFYSLSVNTHVISGKLWELLKITLSDAVIDVNKKRKNWLDFTVYKVAIYVNQCGLKGKSYQQYRDLIGKQRFENNHIVKIRFNEKPIKRESVLIK</sequence>
<organism evidence="2 3">
    <name type="scientific">Vibrio gigantis</name>
    <dbReference type="NCBI Taxonomy" id="296199"/>
    <lineage>
        <taxon>Bacteria</taxon>
        <taxon>Pseudomonadati</taxon>
        <taxon>Pseudomonadota</taxon>
        <taxon>Gammaproteobacteria</taxon>
        <taxon>Vibrionales</taxon>
        <taxon>Vibrionaceae</taxon>
        <taxon>Vibrio</taxon>
    </lineage>
</organism>
<proteinExistence type="predicted"/>
<accession>A0A5M9NWR1</accession>
<evidence type="ECO:0000313" key="2">
    <source>
        <dbReference type="EMBL" id="KAA8675529.1"/>
    </source>
</evidence>
<dbReference type="RefSeq" id="WP_086715497.1">
    <property type="nucleotide sequence ID" value="NZ_AP025494.1"/>
</dbReference>
<keyword evidence="1" id="KW-0472">Membrane</keyword>
<keyword evidence="3" id="KW-1185">Reference proteome</keyword>
<keyword evidence="1" id="KW-1133">Transmembrane helix</keyword>
<dbReference type="Proteomes" id="UP000322521">
    <property type="component" value="Unassembled WGS sequence"/>
</dbReference>
<protein>
    <submittedName>
        <fullName evidence="2">Uncharacterized protein</fullName>
    </submittedName>
</protein>
<feature type="transmembrane region" description="Helical" evidence="1">
    <location>
        <begin position="138"/>
        <end position="161"/>
    </location>
</feature>
<gene>
    <name evidence="2" type="ORF">F4W18_12955</name>
</gene>
<dbReference type="AlphaFoldDB" id="A0A5M9NWR1"/>
<comment type="caution">
    <text evidence="2">The sequence shown here is derived from an EMBL/GenBank/DDBJ whole genome shotgun (WGS) entry which is preliminary data.</text>
</comment>
<evidence type="ECO:0000313" key="3">
    <source>
        <dbReference type="Proteomes" id="UP000322521"/>
    </source>
</evidence>
<name>A0A5M9NWR1_9VIBR</name>